<name>A0ABW5W799_9PSEU</name>
<dbReference type="EMBL" id="JBHUOF010000004">
    <property type="protein sequence ID" value="MFD2798473.1"/>
    <property type="molecule type" value="Genomic_DNA"/>
</dbReference>
<evidence type="ECO:0000256" key="3">
    <source>
        <dbReference type="ARBA" id="ARBA00022692"/>
    </source>
</evidence>
<evidence type="ECO:0000256" key="4">
    <source>
        <dbReference type="ARBA" id="ARBA00022989"/>
    </source>
</evidence>
<organism evidence="8 9">
    <name type="scientific">Prauserella oleivorans</name>
    <dbReference type="NCBI Taxonomy" id="1478153"/>
    <lineage>
        <taxon>Bacteria</taxon>
        <taxon>Bacillati</taxon>
        <taxon>Actinomycetota</taxon>
        <taxon>Actinomycetes</taxon>
        <taxon>Pseudonocardiales</taxon>
        <taxon>Pseudonocardiaceae</taxon>
        <taxon>Prauserella</taxon>
    </lineage>
</organism>
<dbReference type="PANTHER" id="PTHR35007:SF4">
    <property type="entry name" value="CONSERVED TRANSMEMBRANE PROTEIN-RELATED"/>
    <property type="match status" value="1"/>
</dbReference>
<gene>
    <name evidence="8" type="ORF">ACFS2C_03600</name>
</gene>
<feature type="transmembrane region" description="Helical" evidence="6">
    <location>
        <begin position="248"/>
        <end position="268"/>
    </location>
</feature>
<keyword evidence="2" id="KW-1003">Cell membrane</keyword>
<evidence type="ECO:0000256" key="1">
    <source>
        <dbReference type="ARBA" id="ARBA00004651"/>
    </source>
</evidence>
<evidence type="ECO:0000256" key="6">
    <source>
        <dbReference type="SAM" id="Phobius"/>
    </source>
</evidence>
<sequence length="274" mass="28068">MLTWSALTGAVAVLAWPGPVARHRLARLTRSVRKRPALAVIRDRASWPRLAVAAAALALPVIVALAGVAATAAIALLALALSLHVRARRRTRRRIEATARLAEAVRTLVGGLRAGAHPAAAAETAAHDADDHTASVLTAIAASARLGGEPDAERLAVAGAVPADVVHRLVAAWSLARRHGLPLAGVLEAVQRDVDAQVRLAGQLDARLAGPRASSAILAVLPALGVLLGQVMGAAPLDVLLTTSPGRVLLVLGSALVLAGVAWSTALTSRVTLR</sequence>
<comment type="subcellular location">
    <subcellularLocation>
        <location evidence="1">Cell membrane</location>
        <topology evidence="1">Multi-pass membrane protein</topology>
    </subcellularLocation>
</comment>
<dbReference type="InterPro" id="IPR018076">
    <property type="entry name" value="T2SS_GspF_dom"/>
</dbReference>
<feature type="transmembrane region" description="Helical" evidence="6">
    <location>
        <begin position="216"/>
        <end position="236"/>
    </location>
</feature>
<evidence type="ECO:0000313" key="9">
    <source>
        <dbReference type="Proteomes" id="UP001597478"/>
    </source>
</evidence>
<evidence type="ECO:0000313" key="8">
    <source>
        <dbReference type="EMBL" id="MFD2798473.1"/>
    </source>
</evidence>
<dbReference type="Proteomes" id="UP001597478">
    <property type="component" value="Unassembled WGS sequence"/>
</dbReference>
<accession>A0ABW5W799</accession>
<evidence type="ECO:0000256" key="5">
    <source>
        <dbReference type="ARBA" id="ARBA00023136"/>
    </source>
</evidence>
<feature type="transmembrane region" description="Helical" evidence="6">
    <location>
        <begin position="50"/>
        <end position="83"/>
    </location>
</feature>
<feature type="domain" description="Type II secretion system protein GspF" evidence="7">
    <location>
        <begin position="105"/>
        <end position="226"/>
    </location>
</feature>
<keyword evidence="4 6" id="KW-1133">Transmembrane helix</keyword>
<keyword evidence="3 6" id="KW-0812">Transmembrane</keyword>
<protein>
    <submittedName>
        <fullName evidence="8">Type II secretion system F family protein</fullName>
    </submittedName>
</protein>
<evidence type="ECO:0000256" key="2">
    <source>
        <dbReference type="ARBA" id="ARBA00022475"/>
    </source>
</evidence>
<dbReference type="Pfam" id="PF00482">
    <property type="entry name" value="T2SSF"/>
    <property type="match status" value="1"/>
</dbReference>
<keyword evidence="5 6" id="KW-0472">Membrane</keyword>
<dbReference type="RefSeq" id="WP_377389319.1">
    <property type="nucleotide sequence ID" value="NZ_JBHSAN010000017.1"/>
</dbReference>
<reference evidence="9" key="1">
    <citation type="journal article" date="2019" name="Int. J. Syst. Evol. Microbiol.">
        <title>The Global Catalogue of Microorganisms (GCM) 10K type strain sequencing project: providing services to taxonomists for standard genome sequencing and annotation.</title>
        <authorList>
            <consortium name="The Broad Institute Genomics Platform"/>
            <consortium name="The Broad Institute Genome Sequencing Center for Infectious Disease"/>
            <person name="Wu L."/>
            <person name="Ma J."/>
        </authorList>
    </citation>
    <scope>NUCLEOTIDE SEQUENCE [LARGE SCALE GENOMIC DNA]</scope>
    <source>
        <strain evidence="9">IBRC-M 10906</strain>
    </source>
</reference>
<dbReference type="PANTHER" id="PTHR35007">
    <property type="entry name" value="INTEGRAL MEMBRANE PROTEIN-RELATED"/>
    <property type="match status" value="1"/>
</dbReference>
<keyword evidence="9" id="KW-1185">Reference proteome</keyword>
<evidence type="ECO:0000259" key="7">
    <source>
        <dbReference type="Pfam" id="PF00482"/>
    </source>
</evidence>
<proteinExistence type="predicted"/>
<comment type="caution">
    <text evidence="8">The sequence shown here is derived from an EMBL/GenBank/DDBJ whole genome shotgun (WGS) entry which is preliminary data.</text>
</comment>